<keyword evidence="4" id="KW-1185">Reference proteome</keyword>
<reference evidence="3 5" key="3">
    <citation type="submission" date="2019-07" db="EMBL/GenBank/DDBJ databases">
        <title>Ln-dependent methylotrophs.</title>
        <authorList>
            <person name="Tani A."/>
        </authorList>
    </citation>
    <scope>NUCLEOTIDE SEQUENCE [LARGE SCALE GENOMIC DNA]</scope>
    <source>
        <strain evidence="3 5">SM89A</strain>
    </source>
</reference>
<organism evidence="2 4">
    <name type="scientific">Methylosinus sporium</name>
    <dbReference type="NCBI Taxonomy" id="428"/>
    <lineage>
        <taxon>Bacteria</taxon>
        <taxon>Pseudomonadati</taxon>
        <taxon>Pseudomonadota</taxon>
        <taxon>Alphaproteobacteria</taxon>
        <taxon>Hyphomicrobiales</taxon>
        <taxon>Methylocystaceae</taxon>
        <taxon>Methylosinus</taxon>
    </lineage>
</organism>
<dbReference type="Proteomes" id="UP000245137">
    <property type="component" value="Unassembled WGS sequence"/>
</dbReference>
<protein>
    <submittedName>
        <fullName evidence="2">Uncharacterized protein</fullName>
    </submittedName>
</protein>
<evidence type="ECO:0000256" key="1">
    <source>
        <dbReference type="SAM" id="MobiDB-lite"/>
    </source>
</evidence>
<reference evidence="2" key="2">
    <citation type="submission" date="2018-02" db="EMBL/GenBank/DDBJ databases">
        <authorList>
            <person name="Cohen D.B."/>
            <person name="Kent A.D."/>
        </authorList>
    </citation>
    <scope>NUCLEOTIDE SEQUENCE</scope>
    <source>
        <strain evidence="2">DSM 17706</strain>
    </source>
</reference>
<accession>A0A2U1SV46</accession>
<dbReference type="RefSeq" id="WP_108915781.1">
    <property type="nucleotide sequence ID" value="NZ_BGJY01000001.1"/>
</dbReference>
<evidence type="ECO:0000313" key="2">
    <source>
        <dbReference type="EMBL" id="PWB95495.1"/>
    </source>
</evidence>
<evidence type="ECO:0000313" key="3">
    <source>
        <dbReference type="EMBL" id="TRL35282.1"/>
    </source>
</evidence>
<gene>
    <name evidence="2" type="ORF">C5689_02980</name>
    <name evidence="3" type="ORF">FM996_08195</name>
</gene>
<dbReference type="OrthoDB" id="8455641at2"/>
<dbReference type="Proteomes" id="UP000316781">
    <property type="component" value="Unassembled WGS sequence"/>
</dbReference>
<dbReference type="EMBL" id="VJMF01000032">
    <property type="protein sequence ID" value="TRL35282.1"/>
    <property type="molecule type" value="Genomic_DNA"/>
</dbReference>
<proteinExistence type="predicted"/>
<evidence type="ECO:0000313" key="5">
    <source>
        <dbReference type="Proteomes" id="UP000316781"/>
    </source>
</evidence>
<dbReference type="AlphaFoldDB" id="A0A2U1SV46"/>
<reference evidence="2 4" key="1">
    <citation type="journal article" date="2018" name="Appl. Microbiol. Biotechnol.">
        <title>Co-cultivation of the strictly anaerobic methanogen Methanosarcina barkeri with aerobic methanotrophs in an oxygen-limited membrane bioreactor.</title>
        <authorList>
            <person name="In 't Zandt M.H."/>
            <person name="van den Bosch T.J.M."/>
            <person name="Rijkers R."/>
            <person name="van Kessel M.A.H.J."/>
            <person name="Jetten M.S.M."/>
            <person name="Welte C.U."/>
        </authorList>
    </citation>
    <scope>NUCLEOTIDE SEQUENCE [LARGE SCALE GENOMIC DNA]</scope>
    <source>
        <strain evidence="2 4">DSM 17706</strain>
    </source>
</reference>
<feature type="compositionally biased region" description="Basic and acidic residues" evidence="1">
    <location>
        <begin position="7"/>
        <end position="20"/>
    </location>
</feature>
<evidence type="ECO:0000313" key="4">
    <source>
        <dbReference type="Proteomes" id="UP000245137"/>
    </source>
</evidence>
<sequence>MSAHSNELSRHQRLRKEAPTHKFRLGAQIYHRIGARSEKETFRIMRLLPDSGAGFQYVIKGDRDGLERVVTEAGMEFAW</sequence>
<feature type="region of interest" description="Disordered" evidence="1">
    <location>
        <begin position="1"/>
        <end position="20"/>
    </location>
</feature>
<dbReference type="EMBL" id="PUIV01000002">
    <property type="protein sequence ID" value="PWB95495.1"/>
    <property type="molecule type" value="Genomic_DNA"/>
</dbReference>
<name>A0A2U1SV46_METSR</name>
<comment type="caution">
    <text evidence="2">The sequence shown here is derived from an EMBL/GenBank/DDBJ whole genome shotgun (WGS) entry which is preliminary data.</text>
</comment>